<sequence>MDVRITEYYLPLSKRLSRLLDEVGYSREDRERKVTSATDIEVFTNVAHDFAKCGLHEIWYSQQAREKNVSFNSEFEVFVNIAHEFVQFGLSHYMFGSRSEGSTGPGLQSDRDVLLQYDGFKVVEDFSNCEPDKLNFFMFKDASTHPGYVKLLRVNQFSRSLISHILRYRADSFGRMVLSNNCFDSLLKLAYDLGVLQNYEQAGPAIHVPSVNKIYSCDTVIAVRSSAWPCEGCEWFMRSRPYGWPTPQQLQNSRKYGCFATQIGHPCSFEQDLEWRLSFSIAERELVRSFNDTTMKVYVLLKMIKKTFIQPVLGDAFSSYHCKVCMLWMRENTQQELWRTDNLLLCLHLCLKQLHEWASLGHCPDYFIVSNNLYDRNIFGQTRVQLQQILEDLLSQNCGFLLGIECCEIGQRLATGLTSMDNVCQNTVNEGVLDEVDRDYRLIAGHDRYCRYLIMNFTMANHIHLVKYLTRLRHAIWHAPHCIHAPLKHILILLFAQLGCYLAVVYAEHVHMWSDEETKNILNLVSVCLCNGVQSDASSVRLKVCGMAIKFGNYDSAEVYLQEINDYQSRCTYILSLDEGQGITGVLSHTQKLLSERYSTEELLQYRMSYSVVYLRSEISITPHPLRMEMFRSVGVQQGRRVLCKHFWYDWAVVDSVFCLHFLQYLNFSRQGKKCHKEAALNNIMHLTRKNTSIKHRETALNLFGYCLIQEGIIGDAYKCFTESLRIRPCHNSAKFHLGILFQKVFACRQNTRHSTN</sequence>
<dbReference type="PANTHER" id="PTHR10656">
    <property type="entry name" value="CELL FATE DETERMINING PROTEIN MAB21-RELATED"/>
    <property type="match status" value="1"/>
</dbReference>
<gene>
    <name evidence="4" type="ORF">ACJMK2_018758</name>
    <name evidence="5" type="ORF">ACJMK2_018838</name>
</gene>
<accession>A0ABD3UEL0</accession>
<evidence type="ECO:0000313" key="4">
    <source>
        <dbReference type="EMBL" id="KAL3847867.1"/>
    </source>
</evidence>
<evidence type="ECO:0000256" key="1">
    <source>
        <dbReference type="ARBA" id="ARBA00008307"/>
    </source>
</evidence>
<evidence type="ECO:0008006" key="7">
    <source>
        <dbReference type="Google" id="ProtNLM"/>
    </source>
</evidence>
<dbReference type="Gene3D" id="1.10.1410.40">
    <property type="match status" value="1"/>
</dbReference>
<dbReference type="InterPro" id="IPR046906">
    <property type="entry name" value="Mab-21_HhH/H2TH-like"/>
</dbReference>
<name>A0ABD3UEL0_SINWO</name>
<comment type="similarity">
    <text evidence="1">Belongs to the mab-21 family.</text>
</comment>
<feature type="domain" description="Mab-21-like HhH/H2TH-like" evidence="3">
    <location>
        <begin position="297"/>
        <end position="376"/>
    </location>
</feature>
<keyword evidence="6" id="KW-1185">Reference proteome</keyword>
<reference evidence="5 6" key="1">
    <citation type="submission" date="2024-11" db="EMBL/GenBank/DDBJ databases">
        <title>Chromosome-level genome assembly of the freshwater bivalve Anodonta woodiana.</title>
        <authorList>
            <person name="Chen X."/>
        </authorList>
    </citation>
    <scope>NUCLEOTIDE SEQUENCE [LARGE SCALE GENOMIC DNA]</scope>
    <source>
        <strain evidence="5">MN2024</strain>
        <tissue evidence="5">Gills</tissue>
    </source>
</reference>
<dbReference type="EMBL" id="JBJQND010000016">
    <property type="protein sequence ID" value="KAL3847949.1"/>
    <property type="molecule type" value="Genomic_DNA"/>
</dbReference>
<dbReference type="PANTHER" id="PTHR10656:SF69">
    <property type="entry name" value="MAB-21-LIKE HHH_H2TH-LIKE DOMAIN-CONTAINING PROTEIN"/>
    <property type="match status" value="1"/>
</dbReference>
<dbReference type="AlphaFoldDB" id="A0ABD3UEL0"/>
<dbReference type="SMART" id="SM01265">
    <property type="entry name" value="Mab-21"/>
    <property type="match status" value="1"/>
</dbReference>
<feature type="domain" description="Mab-21-like nucleotidyltransferase" evidence="2">
    <location>
        <begin position="198"/>
        <end position="287"/>
    </location>
</feature>
<dbReference type="EMBL" id="JBJQND010000016">
    <property type="protein sequence ID" value="KAL3847867.1"/>
    <property type="molecule type" value="Genomic_DNA"/>
</dbReference>
<organism evidence="5 6">
    <name type="scientific">Sinanodonta woodiana</name>
    <name type="common">Chinese pond mussel</name>
    <name type="synonym">Anodonta woodiana</name>
    <dbReference type="NCBI Taxonomy" id="1069815"/>
    <lineage>
        <taxon>Eukaryota</taxon>
        <taxon>Metazoa</taxon>
        <taxon>Spiralia</taxon>
        <taxon>Lophotrochozoa</taxon>
        <taxon>Mollusca</taxon>
        <taxon>Bivalvia</taxon>
        <taxon>Autobranchia</taxon>
        <taxon>Heteroconchia</taxon>
        <taxon>Palaeoheterodonta</taxon>
        <taxon>Unionida</taxon>
        <taxon>Unionoidea</taxon>
        <taxon>Unionidae</taxon>
        <taxon>Unioninae</taxon>
        <taxon>Sinanodonta</taxon>
    </lineage>
</organism>
<protein>
    <recommendedName>
        <fullName evidence="7">Mab-21-like HhH/H2TH-like domain-containing protein</fullName>
    </recommendedName>
</protein>
<proteinExistence type="inferred from homology"/>
<dbReference type="InterPro" id="IPR046903">
    <property type="entry name" value="Mab-21-like_nuc_Trfase"/>
</dbReference>
<dbReference type="Proteomes" id="UP001634394">
    <property type="component" value="Unassembled WGS sequence"/>
</dbReference>
<comment type="caution">
    <text evidence="5">The sequence shown here is derived from an EMBL/GenBank/DDBJ whole genome shotgun (WGS) entry which is preliminary data.</text>
</comment>
<evidence type="ECO:0000259" key="3">
    <source>
        <dbReference type="Pfam" id="PF20266"/>
    </source>
</evidence>
<dbReference type="Pfam" id="PF20266">
    <property type="entry name" value="Mab-21_C"/>
    <property type="match status" value="1"/>
</dbReference>
<evidence type="ECO:0000313" key="6">
    <source>
        <dbReference type="Proteomes" id="UP001634394"/>
    </source>
</evidence>
<dbReference type="Pfam" id="PF03281">
    <property type="entry name" value="Mab-21"/>
    <property type="match status" value="1"/>
</dbReference>
<dbReference type="InterPro" id="IPR024810">
    <property type="entry name" value="MAB21L/cGLR"/>
</dbReference>
<evidence type="ECO:0000259" key="2">
    <source>
        <dbReference type="Pfam" id="PF03281"/>
    </source>
</evidence>
<evidence type="ECO:0000313" key="5">
    <source>
        <dbReference type="EMBL" id="KAL3847949.1"/>
    </source>
</evidence>